<feature type="compositionally biased region" description="Polar residues" evidence="1">
    <location>
        <begin position="325"/>
        <end position="338"/>
    </location>
</feature>
<protein>
    <submittedName>
        <fullName evidence="2">Uncharacterized protein</fullName>
    </submittedName>
</protein>
<name>A0A1I3EBB3_9PLAN</name>
<evidence type="ECO:0000313" key="3">
    <source>
        <dbReference type="Proteomes" id="UP000199518"/>
    </source>
</evidence>
<dbReference type="AlphaFoldDB" id="A0A1I3EBB3"/>
<feature type="region of interest" description="Disordered" evidence="1">
    <location>
        <begin position="316"/>
        <end position="338"/>
    </location>
</feature>
<sequence>MRTVGAIVLMIVCVALAATMLLTEGEPMGLLRATTTVSGTGNEPGDVVTIIETVDGYVAPTTKTCWTRSGTNNSLGVLLNSAGEAYFGAYATDVNTALAEAVTAAINQLVASADGTICEDGCQSLSGEGSGSENGCTANVTAIVGSYEEGDDLCDPDSIGGAVTGLRITVTAPGTSGVDVESLVAALAALDYPDGSTLGTKFSDMLAYNLIFTPSISEGVQSLEVYGMTISYIPGVLLTLSTAFPGEWNFSATWSTASGTWESNGTVVASGVTATASYFDGFSTTDYDVEGLTDPLTLVNAPGDDLEITNEYLELNNGGGDPETYSPTSSSNFTGSGSVTVAYTDEHEEIVDPGTPHSRCMVHWKYVNVEPWQGDEGCTNRQELIQDSQHRNAPRLKAPPCIYPKNKVTAV</sequence>
<reference evidence="3" key="1">
    <citation type="submission" date="2016-10" db="EMBL/GenBank/DDBJ databases">
        <authorList>
            <person name="Varghese N."/>
            <person name="Submissions S."/>
        </authorList>
    </citation>
    <scope>NUCLEOTIDE SEQUENCE [LARGE SCALE GENOMIC DNA]</scope>
    <source>
        <strain evidence="3">DSM 26348</strain>
    </source>
</reference>
<evidence type="ECO:0000313" key="2">
    <source>
        <dbReference type="EMBL" id="SFH96235.1"/>
    </source>
</evidence>
<dbReference type="RefSeq" id="WP_092048511.1">
    <property type="nucleotide sequence ID" value="NZ_FOQD01000004.1"/>
</dbReference>
<dbReference type="STRING" id="1576369.SAMN05421753_104150"/>
<accession>A0A1I3EBB3</accession>
<proteinExistence type="predicted"/>
<dbReference type="EMBL" id="FOQD01000004">
    <property type="protein sequence ID" value="SFH96235.1"/>
    <property type="molecule type" value="Genomic_DNA"/>
</dbReference>
<dbReference type="Proteomes" id="UP000199518">
    <property type="component" value="Unassembled WGS sequence"/>
</dbReference>
<gene>
    <name evidence="2" type="ORF">SAMN05421753_104150</name>
</gene>
<keyword evidence="3" id="KW-1185">Reference proteome</keyword>
<evidence type="ECO:0000256" key="1">
    <source>
        <dbReference type="SAM" id="MobiDB-lite"/>
    </source>
</evidence>
<organism evidence="2 3">
    <name type="scientific">Planctomicrobium piriforme</name>
    <dbReference type="NCBI Taxonomy" id="1576369"/>
    <lineage>
        <taxon>Bacteria</taxon>
        <taxon>Pseudomonadati</taxon>
        <taxon>Planctomycetota</taxon>
        <taxon>Planctomycetia</taxon>
        <taxon>Planctomycetales</taxon>
        <taxon>Planctomycetaceae</taxon>
        <taxon>Planctomicrobium</taxon>
    </lineage>
</organism>